<sequence>MQPNSISSLCPATSSSEGPILSCCWRRFRNIKPCSHYCHYHIVNLLDHWEPCRQHGEHGIQIPRIPARAARVTFLVDLVLTIPQILHS</sequence>
<dbReference type="InterPro" id="IPR000201">
    <property type="entry name" value="DNApol_viral_N"/>
</dbReference>
<dbReference type="GO" id="GO:0003887">
    <property type="term" value="F:DNA-directed DNA polymerase activity"/>
    <property type="evidence" value="ECO:0007669"/>
    <property type="project" value="InterPro"/>
</dbReference>
<dbReference type="EMBL" id="KF168308">
    <property type="protein sequence ID" value="AGP11828.1"/>
    <property type="molecule type" value="Genomic_DNA"/>
</dbReference>
<feature type="non-terminal residue" evidence="2">
    <location>
        <position position="88"/>
    </location>
</feature>
<evidence type="ECO:0000313" key="2">
    <source>
        <dbReference type="EMBL" id="AGP11828.1"/>
    </source>
</evidence>
<accession>U5JZL6</accession>
<organismHost>
    <name type="scientific">Pan troglodytes</name>
    <name type="common">Chimpanzee</name>
    <dbReference type="NCBI Taxonomy" id="9598"/>
</organismHost>
<gene>
    <name evidence="2" type="primary">S</name>
</gene>
<reference evidence="2" key="1">
    <citation type="submission" date="2013-05" db="EMBL/GenBank/DDBJ databases">
        <title>A cohort of patients with chronic hepatitis B from Changzheng hospital, Shanghai, China.</title>
        <authorList>
            <person name="Pu R."/>
            <person name="Yin J."/>
            <person name="Cao G."/>
        </authorList>
    </citation>
    <scope>NUCLEOTIDE SEQUENCE</scope>
    <source>
        <strain evidence="2">888</strain>
    </source>
</reference>
<feature type="domain" description="Hepadnaviral P protein N-terminal" evidence="1">
    <location>
        <begin position="12"/>
        <end position="52"/>
    </location>
</feature>
<organism evidence="2">
    <name type="scientific">Hepatitis B virus</name>
    <name type="common">HBV</name>
    <dbReference type="NCBI Taxonomy" id="10407"/>
    <lineage>
        <taxon>Viruses</taxon>
        <taxon>Riboviria</taxon>
        <taxon>Pararnavirae</taxon>
        <taxon>Artverviricota</taxon>
        <taxon>Revtraviricetes</taxon>
        <taxon>Blubervirales</taxon>
        <taxon>Hepadnaviridae</taxon>
        <taxon>Orthohepadnavirus</taxon>
        <taxon>Orthohepadnavirus hominoidei</taxon>
    </lineage>
</organism>
<name>U5JZL6_HBV</name>
<dbReference type="GO" id="GO:0006260">
    <property type="term" value="P:DNA replication"/>
    <property type="evidence" value="ECO:0007669"/>
    <property type="project" value="InterPro"/>
</dbReference>
<dbReference type="GO" id="GO:0003677">
    <property type="term" value="F:DNA binding"/>
    <property type="evidence" value="ECO:0007669"/>
    <property type="project" value="InterPro"/>
</dbReference>
<protein>
    <submittedName>
        <fullName evidence="2">Middle S protein</fullName>
    </submittedName>
</protein>
<organismHost>
    <name type="scientific">Homo sapiens</name>
    <name type="common">Human</name>
    <dbReference type="NCBI Taxonomy" id="9606"/>
</organismHost>
<evidence type="ECO:0000259" key="1">
    <source>
        <dbReference type="Pfam" id="PF00242"/>
    </source>
</evidence>
<dbReference type="Pfam" id="PF00242">
    <property type="entry name" value="DNA_pol_viral_N"/>
    <property type="match status" value="1"/>
</dbReference>
<proteinExistence type="predicted"/>